<feature type="compositionally biased region" description="Basic and acidic residues" evidence="1">
    <location>
        <begin position="80"/>
        <end position="96"/>
    </location>
</feature>
<feature type="compositionally biased region" description="Polar residues" evidence="1">
    <location>
        <begin position="104"/>
        <end position="118"/>
    </location>
</feature>
<dbReference type="AlphaFoldDB" id="A0A5N5PQQ0"/>
<name>A0A5N5PQQ0_PANHP</name>
<evidence type="ECO:0000256" key="1">
    <source>
        <dbReference type="SAM" id="MobiDB-lite"/>
    </source>
</evidence>
<proteinExistence type="predicted"/>
<evidence type="ECO:0000313" key="3">
    <source>
        <dbReference type="Proteomes" id="UP000327468"/>
    </source>
</evidence>
<protein>
    <submittedName>
        <fullName evidence="2">Uncharacterized protein</fullName>
    </submittedName>
</protein>
<dbReference type="EMBL" id="VFJC01000004">
    <property type="protein sequence ID" value="KAB5581363.1"/>
    <property type="molecule type" value="Genomic_DNA"/>
</dbReference>
<dbReference type="Proteomes" id="UP000327468">
    <property type="component" value="Chromosome 3"/>
</dbReference>
<feature type="compositionally biased region" description="Polar residues" evidence="1">
    <location>
        <begin position="28"/>
        <end position="38"/>
    </location>
</feature>
<keyword evidence="3" id="KW-1185">Reference proteome</keyword>
<reference evidence="2 3" key="1">
    <citation type="submission" date="2019-06" db="EMBL/GenBank/DDBJ databases">
        <title>A chromosome-scale genome assembly of the striped catfish, Pangasianodon hypophthalmus.</title>
        <authorList>
            <person name="Wen M."/>
            <person name="Zahm M."/>
            <person name="Roques C."/>
            <person name="Cabau C."/>
            <person name="Klopp C."/>
            <person name="Donnadieu C."/>
            <person name="Jouanno E."/>
            <person name="Avarre J.-C."/>
            <person name="Campet M."/>
            <person name="Ha T.T.T."/>
            <person name="Dugue R."/>
            <person name="Lampietro C."/>
            <person name="Louis A."/>
            <person name="Herpin A."/>
            <person name="Echchiki A."/>
            <person name="Berthelot C."/>
            <person name="Parey E."/>
            <person name="Roest-Crollius H."/>
            <person name="Braasch I."/>
            <person name="Postlethwait J."/>
            <person name="Bobe J."/>
            <person name="Montfort J."/>
            <person name="Bouchez O."/>
            <person name="Begum T."/>
            <person name="Schartl M."/>
            <person name="Guiguen Y."/>
        </authorList>
    </citation>
    <scope>NUCLEOTIDE SEQUENCE [LARGE SCALE GENOMIC DNA]</scope>
    <source>
        <strain evidence="2 3">Indonesia</strain>
        <tissue evidence="2">Blood</tissue>
    </source>
</reference>
<comment type="caution">
    <text evidence="2">The sequence shown here is derived from an EMBL/GenBank/DDBJ whole genome shotgun (WGS) entry which is preliminary data.</text>
</comment>
<organism evidence="2 3">
    <name type="scientific">Pangasianodon hypophthalmus</name>
    <name type="common">Striped catfish</name>
    <name type="synonym">Helicophagus hypophthalmus</name>
    <dbReference type="NCBI Taxonomy" id="310915"/>
    <lineage>
        <taxon>Eukaryota</taxon>
        <taxon>Metazoa</taxon>
        <taxon>Chordata</taxon>
        <taxon>Craniata</taxon>
        <taxon>Vertebrata</taxon>
        <taxon>Euteleostomi</taxon>
        <taxon>Actinopterygii</taxon>
        <taxon>Neopterygii</taxon>
        <taxon>Teleostei</taxon>
        <taxon>Ostariophysi</taxon>
        <taxon>Siluriformes</taxon>
        <taxon>Pangasiidae</taxon>
        <taxon>Pangasianodon</taxon>
    </lineage>
</organism>
<evidence type="ECO:0000313" key="2">
    <source>
        <dbReference type="EMBL" id="KAB5581363.1"/>
    </source>
</evidence>
<feature type="region of interest" description="Disordered" evidence="1">
    <location>
        <begin position="80"/>
        <end position="129"/>
    </location>
</feature>
<feature type="compositionally biased region" description="Basic and acidic residues" evidence="1">
    <location>
        <begin position="1"/>
        <end position="22"/>
    </location>
</feature>
<feature type="region of interest" description="Disordered" evidence="1">
    <location>
        <begin position="1"/>
        <end position="51"/>
    </location>
</feature>
<sequence>MADTYKSEERSAKPEKQEKDDSTDTEDVNTSSVQSKMSPSGPLHAKNHDRGIDAELGKERIHYCSLCGRSFTRKEYVMADTYKSEDSAKPEKRDEDSSTDTEDVNTSSVQSEMSSSGFHQAKNHHEDVR</sequence>
<accession>A0A5N5PQQ0</accession>
<gene>
    <name evidence="2" type="ORF">PHYPO_G00174760</name>
</gene>